<accession>A0A0H2WJE6</accession>
<dbReference type="HOGENOM" id="CLU_2732233_0_0_4"/>
<proteinExistence type="predicted"/>
<dbReference type="Proteomes" id="UP000006693">
    <property type="component" value="Chromosome 1"/>
</dbReference>
<evidence type="ECO:0000313" key="1">
    <source>
        <dbReference type="EMBL" id="AAU49688.1"/>
    </source>
</evidence>
<dbReference type="EMBL" id="CP000010">
    <property type="protein sequence ID" value="AAU49688.1"/>
    <property type="molecule type" value="Genomic_DNA"/>
</dbReference>
<dbReference type="AlphaFoldDB" id="A0A0H2WJE6"/>
<organism evidence="1 2">
    <name type="scientific">Burkholderia mallei (strain ATCC 23344)</name>
    <dbReference type="NCBI Taxonomy" id="243160"/>
    <lineage>
        <taxon>Bacteria</taxon>
        <taxon>Pseudomonadati</taxon>
        <taxon>Pseudomonadota</taxon>
        <taxon>Betaproteobacteria</taxon>
        <taxon>Burkholderiales</taxon>
        <taxon>Burkholderiaceae</taxon>
        <taxon>Burkholderia</taxon>
        <taxon>pseudomallei group</taxon>
    </lineage>
</organism>
<dbReference type="KEGG" id="bma:BMA0634"/>
<protein>
    <submittedName>
        <fullName evidence="1">Uncharacterized protein</fullName>
    </submittedName>
</protein>
<sequence length="71" mass="7537">MPGGILLCRLRALTFSRLHVFTIEMDRRAITGIRHGTLARPPARPFTGPSAGPLPLAVPAPIALTIRVGLG</sequence>
<reference evidence="1 2" key="1">
    <citation type="journal article" date="2004" name="Proc. Natl. Acad. Sci. U.S.A.">
        <title>Structural flexibility in the Burkholderia mallei genome.</title>
        <authorList>
            <person name="Nierman W.C."/>
            <person name="DeShazer D."/>
            <person name="Kim H.S."/>
            <person name="Tettelin H."/>
            <person name="Nelson K.E."/>
            <person name="Feldblyum T."/>
            <person name="Ulrich R.L."/>
            <person name="Ronning C.M."/>
            <person name="Brinkac L.M."/>
            <person name="Daugherty S.C."/>
            <person name="Davidsen T.D."/>
            <person name="Deboy R.T."/>
            <person name="Dimitrov G."/>
            <person name="Dodson R.J."/>
            <person name="Durkin A.S."/>
            <person name="Gwinn M.L."/>
            <person name="Haft D.H."/>
            <person name="Khouri H."/>
            <person name="Kolonay J.F."/>
            <person name="Madupu R."/>
            <person name="Mohammoud Y."/>
            <person name="Nelson W.C."/>
            <person name="Radune D."/>
            <person name="Romero C.M."/>
            <person name="Sarria S."/>
            <person name="Selengut J."/>
            <person name="Shamblin C."/>
            <person name="Sullivan S.A."/>
            <person name="White O."/>
            <person name="Yu Y."/>
            <person name="Zafar N."/>
            <person name="Zhou L."/>
            <person name="Fraser C.M."/>
        </authorList>
    </citation>
    <scope>NUCLEOTIDE SEQUENCE [LARGE SCALE GENOMIC DNA]</scope>
    <source>
        <strain evidence="1 2">ATCC 23344</strain>
    </source>
</reference>
<keyword evidence="2" id="KW-1185">Reference proteome</keyword>
<evidence type="ECO:0000313" key="2">
    <source>
        <dbReference type="Proteomes" id="UP000006693"/>
    </source>
</evidence>
<name>A0A0H2WJE6_BURMA</name>
<gene>
    <name evidence="1" type="ordered locus">BMA0634</name>
</gene>